<keyword evidence="2" id="KW-1185">Reference proteome</keyword>
<sequence>MFKIAGVMADKGITLRCSERGDADETFVRGSKGRFFTFIPHGLIDESLDDPSATPYSASVWGIPSDIDPGSGDATFARTLDPKFLMLSKSEKQWEVVANSLIYGSDRTSVAKMLICWSQPGDHVERYLRKAAQAGVRVYNLALEKDRSTIQSWIDRS</sequence>
<accession>A0A2H4P7E6</accession>
<organism evidence="1 2">
    <name type="scientific">Pseudomonas phage nickie</name>
    <dbReference type="NCBI Taxonomy" id="2048977"/>
    <lineage>
        <taxon>Viruses</taxon>
        <taxon>Duplodnaviria</taxon>
        <taxon>Heunggongvirae</taxon>
        <taxon>Uroviricota</taxon>
        <taxon>Caudoviricetes</taxon>
        <taxon>Nickievirus</taxon>
        <taxon>Nickievirus nickie</taxon>
    </lineage>
</organism>
<dbReference type="EMBL" id="MG018927">
    <property type="protein sequence ID" value="ATW58096.1"/>
    <property type="molecule type" value="Genomic_DNA"/>
</dbReference>
<dbReference type="Proteomes" id="UP000241592">
    <property type="component" value="Segment"/>
</dbReference>
<name>A0A2H4P7E6_9CAUD</name>
<evidence type="ECO:0000313" key="2">
    <source>
        <dbReference type="Proteomes" id="UP000241592"/>
    </source>
</evidence>
<evidence type="ECO:0000313" key="1">
    <source>
        <dbReference type="EMBL" id="ATW58096.1"/>
    </source>
</evidence>
<protein>
    <submittedName>
        <fullName evidence="1">Uncharacterized protein</fullName>
    </submittedName>
</protein>
<gene>
    <name evidence="1" type="ORF">CNR34_00164</name>
</gene>
<reference evidence="1 2" key="1">
    <citation type="submission" date="2017-09" db="EMBL/GenBank/DDBJ databases">
        <authorList>
            <person name="Ehlers B."/>
            <person name="Leendertz F.H."/>
        </authorList>
    </citation>
    <scope>NUCLEOTIDE SEQUENCE [LARGE SCALE GENOMIC DNA]</scope>
</reference>
<proteinExistence type="predicted"/>